<dbReference type="HOGENOM" id="CLU_030671_3_1_9"/>
<keyword evidence="9" id="KW-0823">Tryptophan catabolism</keyword>
<dbReference type="EMBL" id="CP002326">
    <property type="protein sequence ID" value="ADQ41492.1"/>
    <property type="molecule type" value="Genomic_DNA"/>
</dbReference>
<comment type="pathway">
    <text evidence="11">Amino-acid degradation; L-tryptophan degradation via kynurenine pathway; L-kynurenine from L-tryptophan: step 2/2.</text>
</comment>
<dbReference type="EC" id="3.5.1.9" evidence="4"/>
<evidence type="ECO:0000256" key="7">
    <source>
        <dbReference type="ARBA" id="ARBA00022801"/>
    </source>
</evidence>
<dbReference type="eggNOG" id="COG1878">
    <property type="taxonomic scope" value="Bacteria"/>
</dbReference>
<dbReference type="GO" id="GO:0046872">
    <property type="term" value="F:metal ion binding"/>
    <property type="evidence" value="ECO:0007669"/>
    <property type="project" value="UniProtKB-KW"/>
</dbReference>
<dbReference type="PANTHER" id="PTHR31118">
    <property type="entry name" value="CYCLASE-LIKE PROTEIN 2"/>
    <property type="match status" value="1"/>
</dbReference>
<evidence type="ECO:0000256" key="11">
    <source>
        <dbReference type="ARBA" id="ARBA00060547"/>
    </source>
</evidence>
<evidence type="ECO:0000256" key="9">
    <source>
        <dbReference type="ARBA" id="ARBA00023079"/>
    </source>
</evidence>
<dbReference type="STRING" id="632335.Calkr_2020"/>
<evidence type="ECO:0000313" key="13">
    <source>
        <dbReference type="Proteomes" id="UP000009256"/>
    </source>
</evidence>
<keyword evidence="6" id="KW-0479">Metal-binding</keyword>
<evidence type="ECO:0000256" key="10">
    <source>
        <dbReference type="ARBA" id="ARBA00048496"/>
    </source>
</evidence>
<keyword evidence="13" id="KW-1185">Reference proteome</keyword>
<organism evidence="12 13">
    <name type="scientific">Caldicellulosiruptor acetigenus (strain ATCC 700853 / DSM 12137 / I77R1B)</name>
    <name type="common">Caldicellulosiruptor kristjanssonii</name>
    <dbReference type="NCBI Taxonomy" id="632335"/>
    <lineage>
        <taxon>Bacteria</taxon>
        <taxon>Bacillati</taxon>
        <taxon>Bacillota</taxon>
        <taxon>Bacillota incertae sedis</taxon>
        <taxon>Caldicellulosiruptorales</taxon>
        <taxon>Caldicellulosiruptoraceae</taxon>
        <taxon>Caldicellulosiruptor</taxon>
    </lineage>
</organism>
<comment type="catalytic activity">
    <reaction evidence="10">
        <text>N-formyl-L-kynurenine + H2O = L-kynurenine + formate + H(+)</text>
        <dbReference type="Rhea" id="RHEA:13009"/>
        <dbReference type="ChEBI" id="CHEBI:15377"/>
        <dbReference type="ChEBI" id="CHEBI:15378"/>
        <dbReference type="ChEBI" id="CHEBI:15740"/>
        <dbReference type="ChEBI" id="CHEBI:57959"/>
        <dbReference type="ChEBI" id="CHEBI:58629"/>
        <dbReference type="EC" id="3.5.1.9"/>
    </reaction>
</comment>
<dbReference type="RefSeq" id="WP_013433215.1">
    <property type="nucleotide sequence ID" value="NC_014721.1"/>
</dbReference>
<dbReference type="InterPro" id="IPR007325">
    <property type="entry name" value="KFase/CYL"/>
</dbReference>
<gene>
    <name evidence="12" type="ordered locus">Calkr_2020</name>
</gene>
<dbReference type="PANTHER" id="PTHR31118:SF12">
    <property type="entry name" value="CYCLASE-LIKE PROTEIN 2"/>
    <property type="match status" value="1"/>
</dbReference>
<reference key="1">
    <citation type="submission" date="2010-11" db="EMBL/GenBank/DDBJ databases">
        <title>Complete sequence of chromosome of Caldicellulosiruptor kristjanssonii 177R1B.</title>
        <authorList>
            <consortium name="US DOE Joint Genome Institute"/>
            <person name="Lucas S."/>
            <person name="Copeland A."/>
            <person name="Lapidus A."/>
            <person name="Cheng J.-F."/>
            <person name="Bruce D."/>
            <person name="Goodwin L."/>
            <person name="Pitluck S."/>
            <person name="Davenport K."/>
            <person name="Detter J.C."/>
            <person name="Han C."/>
            <person name="Tapia R."/>
            <person name="Land M."/>
            <person name="Hauser L."/>
            <person name="Jeffries C."/>
            <person name="Kyrpides N."/>
            <person name="Ivanova N."/>
            <person name="Mikhailova N."/>
            <person name="Blumer-Schuette S.E."/>
            <person name="Kelly R.M."/>
            <person name="Woyke T."/>
        </authorList>
    </citation>
    <scope>NUCLEOTIDE SEQUENCE</scope>
    <source>
        <strain>177R1B</strain>
    </source>
</reference>
<comment type="subunit">
    <text evidence="3">Homodimer.</text>
</comment>
<dbReference type="SUPFAM" id="SSF102198">
    <property type="entry name" value="Putative cyclase"/>
    <property type="match status" value="1"/>
</dbReference>
<protein>
    <recommendedName>
        <fullName evidence="5">Kynurenine formamidase</fullName>
        <ecNumber evidence="4">3.5.1.9</ecNumber>
    </recommendedName>
</protein>
<evidence type="ECO:0000256" key="2">
    <source>
        <dbReference type="ARBA" id="ARBA00002204"/>
    </source>
</evidence>
<accession>E4S4Z2</accession>
<evidence type="ECO:0000256" key="5">
    <source>
        <dbReference type="ARBA" id="ARBA00014889"/>
    </source>
</evidence>
<comment type="function">
    <text evidence="2">Catalyzes the hydrolysis of N-formyl-L-kynurenine to L-kynurenine, the second step in the kynurenine pathway of tryptophan degradation.</text>
</comment>
<sequence>MRIIDVSIPISDSIVYFPGDPKPQISRVYSIEEGEAANVSKLILSSHTGTHIDAPAHFIKDGKTIDKLPLEYLIGEVKVFEVYEDDKITREFLESKNIDLEDRIFFKTKNSQYLSSTSEFCEKYVYLSLDAAQFLIERKVKVVGIDYLSIEEFSSNDFAVHKLLLSNNVVIIEGLDLSNVCGGKYRYVALPLKLKDCDGAPARVVLIEDWDS</sequence>
<keyword evidence="8" id="KW-0862">Zinc</keyword>
<dbReference type="AlphaFoldDB" id="E4S4Z2"/>
<comment type="cofactor">
    <cofactor evidence="1">
        <name>Zn(2+)</name>
        <dbReference type="ChEBI" id="CHEBI:29105"/>
    </cofactor>
</comment>
<dbReference type="FunFam" id="3.50.30.50:FF:000001">
    <property type="entry name" value="Kynurenine formamidase"/>
    <property type="match status" value="1"/>
</dbReference>
<dbReference type="GO" id="GO:0019441">
    <property type="term" value="P:L-tryptophan catabolic process to kynurenine"/>
    <property type="evidence" value="ECO:0007669"/>
    <property type="project" value="InterPro"/>
</dbReference>
<evidence type="ECO:0000256" key="4">
    <source>
        <dbReference type="ARBA" id="ARBA00012930"/>
    </source>
</evidence>
<dbReference type="Pfam" id="PF04199">
    <property type="entry name" value="Cyclase"/>
    <property type="match status" value="1"/>
</dbReference>
<name>E4S4Z2_CALA7</name>
<dbReference type="Proteomes" id="UP000009256">
    <property type="component" value="Chromosome"/>
</dbReference>
<dbReference type="OrthoDB" id="9796085at2"/>
<dbReference type="GO" id="GO:0004061">
    <property type="term" value="F:arylformamidase activity"/>
    <property type="evidence" value="ECO:0007669"/>
    <property type="project" value="UniProtKB-EC"/>
</dbReference>
<keyword evidence="7 12" id="KW-0378">Hydrolase</keyword>
<evidence type="ECO:0000256" key="8">
    <source>
        <dbReference type="ARBA" id="ARBA00022833"/>
    </source>
</evidence>
<proteinExistence type="predicted"/>
<dbReference type="Gene3D" id="3.50.30.50">
    <property type="entry name" value="Putative cyclase"/>
    <property type="match status" value="1"/>
</dbReference>
<evidence type="ECO:0000256" key="3">
    <source>
        <dbReference type="ARBA" id="ARBA00011738"/>
    </source>
</evidence>
<reference evidence="12 13" key="2">
    <citation type="journal article" date="2011" name="J. Bacteriol.">
        <title>Complete genome sequences for the anaerobic, extremely thermophilic plant biomass-degrading bacteria Caldicellulosiruptor hydrothermalis, Caldicellulosiruptor kristjanssonii, Caldicellulosiruptor kronotskyensis, Caldicellulosiruptor owensenis, and Caldicellulosiruptor lactoaceticus.</title>
        <authorList>
            <person name="Blumer-Schuette S.E."/>
            <person name="Ozdemir I."/>
            <person name="Mistry D."/>
            <person name="Lucas S."/>
            <person name="Lapidus A."/>
            <person name="Cheng J.F."/>
            <person name="Goodwin L.A."/>
            <person name="Pitluck S."/>
            <person name="Land M.L."/>
            <person name="Hauser L.J."/>
            <person name="Woyke T."/>
            <person name="Mikhailova N."/>
            <person name="Pati A."/>
            <person name="Kyrpides N.C."/>
            <person name="Ivanova N."/>
            <person name="Detter J.C."/>
            <person name="Walston-Davenport K."/>
            <person name="Han S."/>
            <person name="Adams M.W."/>
            <person name="Kelly R.M."/>
        </authorList>
    </citation>
    <scope>NUCLEOTIDE SEQUENCE [LARGE SCALE GENOMIC DNA]</scope>
    <source>
        <strain evidence="13">ATCC 700853 / DSM 12137 / I77R1B</strain>
    </source>
</reference>
<evidence type="ECO:0000256" key="6">
    <source>
        <dbReference type="ARBA" id="ARBA00022723"/>
    </source>
</evidence>
<evidence type="ECO:0000313" key="12">
    <source>
        <dbReference type="EMBL" id="ADQ41492.1"/>
    </source>
</evidence>
<dbReference type="InterPro" id="IPR037175">
    <property type="entry name" value="KFase_sf"/>
</dbReference>
<dbReference type="KEGG" id="cki:Calkr_2020"/>
<evidence type="ECO:0000256" key="1">
    <source>
        <dbReference type="ARBA" id="ARBA00001947"/>
    </source>
</evidence>